<dbReference type="PROSITE" id="PS50082">
    <property type="entry name" value="WD_REPEATS_2"/>
    <property type="match status" value="1"/>
</dbReference>
<dbReference type="GO" id="GO:0000398">
    <property type="term" value="P:mRNA splicing, via spliceosome"/>
    <property type="evidence" value="ECO:0007669"/>
    <property type="project" value="InterPro"/>
</dbReference>
<dbReference type="PRINTS" id="PR01848">
    <property type="entry name" value="U2AUXFACTOR"/>
</dbReference>
<dbReference type="InterPro" id="IPR015943">
    <property type="entry name" value="WD40/YVTN_repeat-like_dom_sf"/>
</dbReference>
<dbReference type="GO" id="GO:0089701">
    <property type="term" value="C:U2AF complex"/>
    <property type="evidence" value="ECO:0007669"/>
    <property type="project" value="InterPro"/>
</dbReference>
<dbReference type="Gene3D" id="3.30.70.330">
    <property type="match status" value="1"/>
</dbReference>
<dbReference type="EMBL" id="OB669047">
    <property type="protein sequence ID" value="CAD7234545.1"/>
    <property type="molecule type" value="Genomic_DNA"/>
</dbReference>
<dbReference type="InterPro" id="IPR009145">
    <property type="entry name" value="U2AF_small"/>
</dbReference>
<dbReference type="Gene3D" id="2.130.10.10">
    <property type="entry name" value="YVTN repeat-like/Quinoprotein amine dehydrogenase"/>
    <property type="match status" value="1"/>
</dbReference>
<dbReference type="InterPro" id="IPR001680">
    <property type="entry name" value="WD40_rpt"/>
</dbReference>
<protein>
    <submittedName>
        <fullName evidence="2">Uncharacterized protein</fullName>
    </submittedName>
</protein>
<feature type="compositionally biased region" description="Polar residues" evidence="1">
    <location>
        <begin position="174"/>
        <end position="188"/>
    </location>
</feature>
<dbReference type="SUPFAM" id="SSF101898">
    <property type="entry name" value="NHL repeat"/>
    <property type="match status" value="1"/>
</dbReference>
<dbReference type="GO" id="GO:0046872">
    <property type="term" value="F:metal ion binding"/>
    <property type="evidence" value="ECO:0007669"/>
    <property type="project" value="InterPro"/>
</dbReference>
<dbReference type="GO" id="GO:0003723">
    <property type="term" value="F:RNA binding"/>
    <property type="evidence" value="ECO:0007669"/>
    <property type="project" value="InterPro"/>
</dbReference>
<reference evidence="2" key="1">
    <citation type="submission" date="2020-11" db="EMBL/GenBank/DDBJ databases">
        <authorList>
            <person name="Tran Van P."/>
        </authorList>
    </citation>
    <scope>NUCLEOTIDE SEQUENCE</scope>
</reference>
<dbReference type="AlphaFoldDB" id="A0A7R8WMI7"/>
<feature type="compositionally biased region" description="Basic and acidic residues" evidence="1">
    <location>
        <begin position="199"/>
        <end position="234"/>
    </location>
</feature>
<dbReference type="OrthoDB" id="8883818at2759"/>
<feature type="region of interest" description="Disordered" evidence="1">
    <location>
        <begin position="128"/>
        <end position="251"/>
    </location>
</feature>
<accession>A0A7R8WMI7</accession>
<dbReference type="InterPro" id="IPR035979">
    <property type="entry name" value="RBD_domain_sf"/>
</dbReference>
<organism evidence="2">
    <name type="scientific">Cyprideis torosa</name>
    <dbReference type="NCBI Taxonomy" id="163714"/>
    <lineage>
        <taxon>Eukaryota</taxon>
        <taxon>Metazoa</taxon>
        <taxon>Ecdysozoa</taxon>
        <taxon>Arthropoda</taxon>
        <taxon>Crustacea</taxon>
        <taxon>Oligostraca</taxon>
        <taxon>Ostracoda</taxon>
        <taxon>Podocopa</taxon>
        <taxon>Podocopida</taxon>
        <taxon>Cytherocopina</taxon>
        <taxon>Cytheroidea</taxon>
        <taxon>Cytherideidae</taxon>
        <taxon>Cyprideis</taxon>
    </lineage>
</organism>
<name>A0A7R8WMI7_9CRUS</name>
<evidence type="ECO:0000313" key="2">
    <source>
        <dbReference type="EMBL" id="CAD7234545.1"/>
    </source>
</evidence>
<dbReference type="SUPFAM" id="SSF54928">
    <property type="entry name" value="RNA-binding domain, RBD"/>
    <property type="match status" value="1"/>
</dbReference>
<feature type="compositionally biased region" description="Basic and acidic residues" evidence="1">
    <location>
        <begin position="145"/>
        <end position="173"/>
    </location>
</feature>
<dbReference type="PANTHER" id="PTHR12620">
    <property type="entry name" value="U2 SNRNP AUXILIARY FACTOR, SMALL SUBUNIT"/>
    <property type="match status" value="1"/>
</dbReference>
<sequence length="447" mass="49797">MFDSFEAFYEPHEESVDENLTPRERFLDFYYDVTQELKKFGVLRHLVVCSNTAPHLKGSLFAQFSTGASAREAQLNLAGRWFGGNQLQVVHVRISSWREAVCGMFQRGACQKGPADCPYLHPYRNPRGEYTPATGRIPITSESPVRSERHERPKDRDDDGHRRREKNAAEDQLKNVTRSCPTQKNVTAYQGGPENVTEDDMKKESVTEGGRKNVAEDLFQEKGVTKDHLPEKNVTRGGPKNNGRRNLSGKSDVTKDHFKVKIVTKVGLQKVTLNSLPKEKGVTLGEDPVTSKRHLSEMTVKMAENGVIESCDSPEVRYHEVKFIEPTPIAVNCLAVNKDGCLLAVARLDATVELWDIRDPSSPIFAMFFPPLPGNDPYVDGIAWLGRRLFATGLHGFLVEYDFSNPLQAKFRSQHLTGGGAFCLDVVEVGRTGLLAMGTEKGCVSMG</sequence>
<gene>
    <name evidence="2" type="ORF">CTOB1V02_LOCUS12361</name>
</gene>
<dbReference type="InterPro" id="IPR000571">
    <property type="entry name" value="Znf_CCCH"/>
</dbReference>
<evidence type="ECO:0000256" key="1">
    <source>
        <dbReference type="SAM" id="MobiDB-lite"/>
    </source>
</evidence>
<proteinExistence type="predicted"/>
<dbReference type="SMART" id="SM00356">
    <property type="entry name" value="ZnF_C3H1"/>
    <property type="match status" value="1"/>
</dbReference>
<dbReference type="InterPro" id="IPR012677">
    <property type="entry name" value="Nucleotide-bd_a/b_plait_sf"/>
</dbReference>
<dbReference type="PROSITE" id="PS50103">
    <property type="entry name" value="ZF_C3H1"/>
    <property type="match status" value="1"/>
</dbReference>